<keyword evidence="1" id="KW-0812">Transmembrane</keyword>
<comment type="subcellular location">
    <subcellularLocation>
        <location evidence="1">Cell outer membrane</location>
        <topology evidence="1">Multi-pass membrane protein</topology>
    </subcellularLocation>
</comment>
<evidence type="ECO:0000313" key="3">
    <source>
        <dbReference type="Proteomes" id="UP000709959"/>
    </source>
</evidence>
<keyword evidence="1" id="KW-0472">Membrane</keyword>
<gene>
    <name evidence="2" type="ORF">IPN91_15855</name>
</gene>
<keyword evidence="1" id="KW-0813">Transport</keyword>
<dbReference type="GO" id="GO:0015344">
    <property type="term" value="F:siderophore uptake transmembrane transporter activity"/>
    <property type="evidence" value="ECO:0007669"/>
    <property type="project" value="TreeGrafter"/>
</dbReference>
<reference evidence="2 3" key="1">
    <citation type="submission" date="2020-10" db="EMBL/GenBank/DDBJ databases">
        <title>Connecting structure to function with the recovery of over 1000 high-quality activated sludge metagenome-assembled genomes encoding full-length rRNA genes using long-read sequencing.</title>
        <authorList>
            <person name="Singleton C.M."/>
            <person name="Petriglieri F."/>
            <person name="Kristensen J.M."/>
            <person name="Kirkegaard R.H."/>
            <person name="Michaelsen T.Y."/>
            <person name="Andersen M.H."/>
            <person name="Karst S.M."/>
            <person name="Dueholm M.S."/>
            <person name="Nielsen P.H."/>
            <person name="Albertsen M."/>
        </authorList>
    </citation>
    <scope>NUCLEOTIDE SEQUENCE [LARGE SCALE GENOMIC DNA]</scope>
    <source>
        <strain evidence="2">OdNE_18-Q3-R46-58_MAXAC.008</strain>
    </source>
</reference>
<dbReference type="GO" id="GO:0044718">
    <property type="term" value="P:siderophore transmembrane transport"/>
    <property type="evidence" value="ECO:0007669"/>
    <property type="project" value="TreeGrafter"/>
</dbReference>
<dbReference type="InterPro" id="IPR039426">
    <property type="entry name" value="TonB-dep_rcpt-like"/>
</dbReference>
<dbReference type="SUPFAM" id="SSF56935">
    <property type="entry name" value="Porins"/>
    <property type="match status" value="1"/>
</dbReference>
<dbReference type="AlphaFoldDB" id="A0A936K7L8"/>
<comment type="similarity">
    <text evidence="1">Belongs to the TonB-dependent receptor family.</text>
</comment>
<accession>A0A936K7L8</accession>
<dbReference type="PANTHER" id="PTHR30069">
    <property type="entry name" value="TONB-DEPENDENT OUTER MEMBRANE RECEPTOR"/>
    <property type="match status" value="1"/>
</dbReference>
<dbReference type="Proteomes" id="UP000709959">
    <property type="component" value="Unassembled WGS sequence"/>
</dbReference>
<dbReference type="Gene3D" id="2.170.130.10">
    <property type="entry name" value="TonB-dependent receptor, plug domain"/>
    <property type="match status" value="1"/>
</dbReference>
<name>A0A936K7L8_9BACT</name>
<proteinExistence type="inferred from homology"/>
<dbReference type="EMBL" id="JADKCH010000035">
    <property type="protein sequence ID" value="MBK8574054.1"/>
    <property type="molecule type" value="Genomic_DNA"/>
</dbReference>
<dbReference type="PANTHER" id="PTHR30069:SF46">
    <property type="entry name" value="OAR PROTEIN"/>
    <property type="match status" value="1"/>
</dbReference>
<sequence length="197" mass="20588">MTVAAPGLKTVKDASCARASGQTALQNFSLDAVEASAVVTVVADAASLDSAQINTQSSISQELVEAIPVNGRNFTDLVQLTPGAAVGNTSYYTTVEGARGIQNNLQIDGASSRLKFNGEQRGGTRIPFTFGQDSIKELQVITNSFDAQFGDAVGAVINAVTKTGTNETRGGLRAVPPQFHGVKVKPVAYDPNGRECR</sequence>
<evidence type="ECO:0008006" key="4">
    <source>
        <dbReference type="Google" id="ProtNLM"/>
    </source>
</evidence>
<dbReference type="GO" id="GO:0009279">
    <property type="term" value="C:cell outer membrane"/>
    <property type="evidence" value="ECO:0007669"/>
    <property type="project" value="UniProtKB-SubCell"/>
</dbReference>
<organism evidence="2 3">
    <name type="scientific">Candidatus Geothrix odensensis</name>
    <dbReference type="NCBI Taxonomy" id="2954440"/>
    <lineage>
        <taxon>Bacteria</taxon>
        <taxon>Pseudomonadati</taxon>
        <taxon>Acidobacteriota</taxon>
        <taxon>Holophagae</taxon>
        <taxon>Holophagales</taxon>
        <taxon>Holophagaceae</taxon>
        <taxon>Geothrix</taxon>
    </lineage>
</organism>
<dbReference type="InterPro" id="IPR037066">
    <property type="entry name" value="Plug_dom_sf"/>
</dbReference>
<keyword evidence="1" id="KW-1134">Transmembrane beta strand</keyword>
<comment type="caution">
    <text evidence="2">The sequence shown here is derived from an EMBL/GenBank/DDBJ whole genome shotgun (WGS) entry which is preliminary data.</text>
</comment>
<keyword evidence="1" id="KW-0998">Cell outer membrane</keyword>
<evidence type="ECO:0000256" key="1">
    <source>
        <dbReference type="PROSITE-ProRule" id="PRU01360"/>
    </source>
</evidence>
<dbReference type="PROSITE" id="PS52016">
    <property type="entry name" value="TONB_DEPENDENT_REC_3"/>
    <property type="match status" value="1"/>
</dbReference>
<evidence type="ECO:0000313" key="2">
    <source>
        <dbReference type="EMBL" id="MBK8574054.1"/>
    </source>
</evidence>
<protein>
    <recommendedName>
        <fullName evidence="4">TonB-dependent receptor plug domain-containing protein</fullName>
    </recommendedName>
</protein>